<dbReference type="EMBL" id="CP151632">
    <property type="protein sequence ID" value="WZO33672.1"/>
    <property type="molecule type" value="Genomic_DNA"/>
</dbReference>
<proteinExistence type="predicted"/>
<evidence type="ECO:0008006" key="2">
    <source>
        <dbReference type="Google" id="ProtNLM"/>
    </source>
</evidence>
<sequence length="155" mass="17821">MMSKHCGACGRAKPLTEFNRKASRPDGLQEVCRECNRQSSRDYYARNRERHVRVIVERTAKRRAEAKAFLATYLRDHPCADCGVTDLRVLDFDHRPGAHKRKDVMAMVKEGFSIAKLSEEIAKCDVRCRNCHAIVTLERGGDNWRSRAMRDIASR</sequence>
<gene>
    <name evidence="1" type="ORF">MRBLWS13_001302</name>
</gene>
<dbReference type="AlphaFoldDB" id="A0AAU6S9T8"/>
<organism evidence="1">
    <name type="scientific">Microbacterium sp. LWS13-1.2</name>
    <dbReference type="NCBI Taxonomy" id="3135264"/>
    <lineage>
        <taxon>Bacteria</taxon>
        <taxon>Bacillati</taxon>
        <taxon>Actinomycetota</taxon>
        <taxon>Actinomycetes</taxon>
        <taxon>Micrococcales</taxon>
        <taxon>Microbacteriaceae</taxon>
        <taxon>Microbacterium</taxon>
    </lineage>
</organism>
<name>A0AAU6S9T8_9MICO</name>
<protein>
    <recommendedName>
        <fullName evidence="2">HNH endonuclease</fullName>
    </recommendedName>
</protein>
<reference evidence="1" key="1">
    <citation type="submission" date="2024-04" db="EMBL/GenBank/DDBJ databases">
        <authorList>
            <person name="Roder T."/>
            <person name="Oberhansli S."/>
            <person name="Kreuzer M."/>
        </authorList>
    </citation>
    <scope>NUCLEOTIDE SEQUENCE</scope>
    <source>
        <strain evidence="1">LWS13-1.2</strain>
    </source>
</reference>
<evidence type="ECO:0000313" key="1">
    <source>
        <dbReference type="EMBL" id="WZO33672.1"/>
    </source>
</evidence>
<dbReference type="RefSeq" id="WP_349428204.1">
    <property type="nucleotide sequence ID" value="NZ_CP151632.1"/>
</dbReference>
<accession>A0AAU6S9T8</accession>